<dbReference type="STRING" id="6293.A0A1I8EXE8"/>
<dbReference type="CDD" id="cd19176">
    <property type="entry name" value="SET_SETD3"/>
    <property type="match status" value="1"/>
</dbReference>
<proteinExistence type="inferred from homology"/>
<dbReference type="InterPro" id="IPR044428">
    <property type="entry name" value="SETD3_SET"/>
</dbReference>
<keyword evidence="2 4" id="KW-0808">Transferase</keyword>
<dbReference type="PANTHER" id="PTHR13271">
    <property type="entry name" value="UNCHARACTERIZED PUTATIVE METHYLTRANSFERASE"/>
    <property type="match status" value="1"/>
</dbReference>
<comment type="similarity">
    <text evidence="4">Belongs to the class V-like SAM-binding methyltransferase superfamily. SETD3 actin-histidine methyltransferase family.</text>
</comment>
<dbReference type="GO" id="GO:0018064">
    <property type="term" value="F:protein-L-histidine N-tele-methyltransferase activity"/>
    <property type="evidence" value="ECO:0007669"/>
    <property type="project" value="UniProtKB-EC"/>
</dbReference>
<evidence type="ECO:0000256" key="3">
    <source>
        <dbReference type="ARBA" id="ARBA00022691"/>
    </source>
</evidence>
<keyword evidence="1 4" id="KW-0489">Methyltransferase</keyword>
<dbReference type="EC" id="2.1.1.85" evidence="4"/>
<evidence type="ECO:0000313" key="5">
    <source>
        <dbReference type="WBParaSite" id="maker-PairedContig_6101-snap-gene-0.7-mRNA-1"/>
    </source>
</evidence>
<accession>A0A1I8EXE8</accession>
<dbReference type="PROSITE" id="PS51565">
    <property type="entry name" value="SAM_MT85_SETD3"/>
    <property type="match status" value="1"/>
</dbReference>
<comment type="catalytic activity">
    <reaction evidence="4">
        <text>L-histidyl-[protein] + S-adenosyl-L-methionine = N(tele)-methyl-L-histidyl-[protein] + S-adenosyl-L-homocysteine + H(+)</text>
        <dbReference type="Rhea" id="RHEA:19369"/>
        <dbReference type="Rhea" id="RHEA-COMP:9745"/>
        <dbReference type="Rhea" id="RHEA-COMP:11600"/>
        <dbReference type="ChEBI" id="CHEBI:15378"/>
        <dbReference type="ChEBI" id="CHEBI:16367"/>
        <dbReference type="ChEBI" id="CHEBI:29979"/>
        <dbReference type="ChEBI" id="CHEBI:57856"/>
        <dbReference type="ChEBI" id="CHEBI:59789"/>
        <dbReference type="EC" id="2.1.1.85"/>
    </reaction>
</comment>
<protein>
    <recommendedName>
        <fullName evidence="4">protein-histidine N-methyltransferase</fullName>
        <ecNumber evidence="4">2.1.1.85</ecNumber>
    </recommendedName>
</protein>
<dbReference type="InterPro" id="IPR050600">
    <property type="entry name" value="SETD3_SETD6_MTase"/>
</dbReference>
<dbReference type="WBParaSite" id="maker-PairedContig_6101-snap-gene-0.7-mRNA-1">
    <property type="protein sequence ID" value="maker-PairedContig_6101-snap-gene-0.7-mRNA-1"/>
    <property type="gene ID" value="maker-PairedContig_6101-snap-gene-0.7"/>
</dbReference>
<name>A0A1I8EXE8_WUCBA</name>
<dbReference type="GO" id="GO:0016279">
    <property type="term" value="F:protein-lysine N-methyltransferase activity"/>
    <property type="evidence" value="ECO:0007669"/>
    <property type="project" value="TreeGrafter"/>
</dbReference>
<evidence type="ECO:0000256" key="1">
    <source>
        <dbReference type="ARBA" id="ARBA00022603"/>
    </source>
</evidence>
<dbReference type="AlphaFoldDB" id="A0A1I8EXE8"/>
<sequence>MFTQCFTIPMSSNNGSFGGSSSCEGFDVSQYRKFLNELQRRASELWEITLCHTPTSNTVELLREHMVIRESLLEIGIMQKKFSRKSETDLTYSERRKVALADFLQWANMVGISHCFVEIAYDEDVDGFGLISSDYVTVGSDLLRVPRKAIFSLDQARKSSKFFIFNIIIRSMENVALAVMLCCQKLVPESHWQPYIKVLPENFNTPLFFTVEQLQFLRPSPLFEESLLLYRNVSRQFIHFLLEIIRSDQFRHRKKKSKEMSKLEPIYVNSPLTAANFTFNLYRWSVACISTRINMIPSEVLRDDIGQPRLIPGLIPFLDMANHSYIEGAFHESVHFSVEFDCAEIIAVRDYKPLEPVNIFYGWRSNRDFLLHNGFVPSEKNIRDIYKLKIGLPKSKREVARMHLFYALGFLAESTIFAFEINISKPYFHDLLFRFAQIYVLDEVFSTAEQVEEALNSSDNIRKAWNFLHDRFALLLRAYDRVIDPVKVTHPEPSEFSRYNAIRKSMIERLKLSEIEILQKVKDFCNEQLLGTA</sequence>
<dbReference type="InterPro" id="IPR046341">
    <property type="entry name" value="SET_dom_sf"/>
</dbReference>
<keyword evidence="3 4" id="KW-0949">S-adenosyl-L-methionine</keyword>
<evidence type="ECO:0000256" key="4">
    <source>
        <dbReference type="PROSITE-ProRule" id="PRU00898"/>
    </source>
</evidence>
<reference evidence="5" key="1">
    <citation type="submission" date="2016-11" db="UniProtKB">
        <authorList>
            <consortium name="WormBaseParasite"/>
        </authorList>
    </citation>
    <scope>IDENTIFICATION</scope>
    <source>
        <strain evidence="5">pt0022</strain>
    </source>
</reference>
<dbReference type="GO" id="GO:0032259">
    <property type="term" value="P:methylation"/>
    <property type="evidence" value="ECO:0007669"/>
    <property type="project" value="UniProtKB-KW"/>
</dbReference>
<dbReference type="InterPro" id="IPR025785">
    <property type="entry name" value="SETD3"/>
</dbReference>
<dbReference type="PANTHER" id="PTHR13271:SF47">
    <property type="entry name" value="ACTIN-HISTIDINE N-METHYLTRANSFERASE"/>
    <property type="match status" value="1"/>
</dbReference>
<organism evidence="5">
    <name type="scientific">Wuchereria bancrofti</name>
    <dbReference type="NCBI Taxonomy" id="6293"/>
    <lineage>
        <taxon>Eukaryota</taxon>
        <taxon>Metazoa</taxon>
        <taxon>Ecdysozoa</taxon>
        <taxon>Nematoda</taxon>
        <taxon>Chromadorea</taxon>
        <taxon>Rhabditida</taxon>
        <taxon>Spirurina</taxon>
        <taxon>Spiruromorpha</taxon>
        <taxon>Filarioidea</taxon>
        <taxon>Onchocercidae</taxon>
        <taxon>Wuchereria</taxon>
    </lineage>
</organism>
<dbReference type="InterPro" id="IPR036464">
    <property type="entry name" value="Rubisco_LSMT_subst-bd_sf"/>
</dbReference>
<dbReference type="Gene3D" id="3.90.1410.10">
    <property type="entry name" value="set domain protein methyltransferase, domain 1"/>
    <property type="match status" value="1"/>
</dbReference>
<dbReference type="Gene3D" id="3.90.1420.10">
    <property type="entry name" value="Rubisco LSMT, substrate-binding domain"/>
    <property type="match status" value="1"/>
</dbReference>
<evidence type="ECO:0000256" key="2">
    <source>
        <dbReference type="ARBA" id="ARBA00022679"/>
    </source>
</evidence>
<dbReference type="SUPFAM" id="SSF82199">
    <property type="entry name" value="SET domain"/>
    <property type="match status" value="1"/>
</dbReference>